<accession>V4MHM1</accession>
<evidence type="ECO:0000256" key="1">
    <source>
        <dbReference type="ARBA" id="ARBA00002668"/>
    </source>
</evidence>
<comment type="pathway">
    <text evidence="2">Protein modification; protein ubiquitination.</text>
</comment>
<reference evidence="4 5" key="1">
    <citation type="journal article" date="2013" name="Front. Plant Sci.">
        <title>The Reference Genome of the Halophytic Plant Eutrema salsugineum.</title>
        <authorList>
            <person name="Yang R."/>
            <person name="Jarvis D.E."/>
            <person name="Chen H."/>
            <person name="Beilstein M.A."/>
            <person name="Grimwood J."/>
            <person name="Jenkins J."/>
            <person name="Shu S."/>
            <person name="Prochnik S."/>
            <person name="Xin M."/>
            <person name="Ma C."/>
            <person name="Schmutz J."/>
            <person name="Wing R.A."/>
            <person name="Mitchell-Olds T."/>
            <person name="Schumaker K.S."/>
            <person name="Wang X."/>
        </authorList>
    </citation>
    <scope>NUCLEOTIDE SEQUENCE [LARGE SCALE GENOMIC DNA]</scope>
</reference>
<dbReference type="OrthoDB" id="1110106at2759"/>
<dbReference type="OMA" id="NFKMIAN"/>
<sequence>MEINLNRQQDQRFRLMFESDEFKASAKLETVTISEMKHEEVEALVEFIYSDGSTLSAKAKQNFQSLFIAAHKYEILHLQDLCRNELISSLSLTNALDVYKLSLVPYERDLEVAALEFILSNFKMIANSKEYELFVSKNPDLTVKIVKEVVKECT</sequence>
<gene>
    <name evidence="4" type="ORF">EUTSA_v10011973mg</name>
</gene>
<feature type="domain" description="BTB" evidence="3">
    <location>
        <begin position="13"/>
        <end position="89"/>
    </location>
</feature>
<organism evidence="4 5">
    <name type="scientific">Eutrema salsugineum</name>
    <name type="common">Saltwater cress</name>
    <name type="synonym">Sisymbrium salsugineum</name>
    <dbReference type="NCBI Taxonomy" id="72664"/>
    <lineage>
        <taxon>Eukaryota</taxon>
        <taxon>Viridiplantae</taxon>
        <taxon>Streptophyta</taxon>
        <taxon>Embryophyta</taxon>
        <taxon>Tracheophyta</taxon>
        <taxon>Spermatophyta</taxon>
        <taxon>Magnoliopsida</taxon>
        <taxon>eudicotyledons</taxon>
        <taxon>Gunneridae</taxon>
        <taxon>Pentapetalae</taxon>
        <taxon>rosids</taxon>
        <taxon>malvids</taxon>
        <taxon>Brassicales</taxon>
        <taxon>Brassicaceae</taxon>
        <taxon>Eutremeae</taxon>
        <taxon>Eutrema</taxon>
    </lineage>
</organism>
<dbReference type="InterPro" id="IPR000210">
    <property type="entry name" value="BTB/POZ_dom"/>
</dbReference>
<dbReference type="CDD" id="cd14733">
    <property type="entry name" value="BACK"/>
    <property type="match status" value="1"/>
</dbReference>
<dbReference type="UniPathway" id="UPA00143"/>
<dbReference type="eggNOG" id="KOG1987">
    <property type="taxonomic scope" value="Eukaryota"/>
</dbReference>
<dbReference type="InterPro" id="IPR011333">
    <property type="entry name" value="SKP1/BTB/POZ_sf"/>
</dbReference>
<evidence type="ECO:0000256" key="2">
    <source>
        <dbReference type="ARBA" id="ARBA00004906"/>
    </source>
</evidence>
<dbReference type="Gene3D" id="3.30.710.10">
    <property type="entry name" value="Potassium Channel Kv1.1, Chain A"/>
    <property type="match status" value="1"/>
</dbReference>
<dbReference type="Gramene" id="ESQ30826">
    <property type="protein sequence ID" value="ESQ30826"/>
    <property type="gene ID" value="EUTSA_v10011973mg"/>
</dbReference>
<dbReference type="InterPro" id="IPR044784">
    <property type="entry name" value="At1g01640-like"/>
</dbReference>
<evidence type="ECO:0000259" key="3">
    <source>
        <dbReference type="Pfam" id="PF00651"/>
    </source>
</evidence>
<dbReference type="SUPFAM" id="SSF54695">
    <property type="entry name" value="POZ domain"/>
    <property type="match status" value="1"/>
</dbReference>
<evidence type="ECO:0000313" key="5">
    <source>
        <dbReference type="Proteomes" id="UP000030689"/>
    </source>
</evidence>
<dbReference type="PANTHER" id="PTHR47274">
    <property type="entry name" value="BTB/POZ DOMAIN CONTAINING PROTEIN, EXPRESSED-RELATED"/>
    <property type="match status" value="1"/>
</dbReference>
<dbReference type="EMBL" id="KI517809">
    <property type="protein sequence ID" value="ESQ30826.1"/>
    <property type="molecule type" value="Genomic_DNA"/>
</dbReference>
<keyword evidence="5" id="KW-1185">Reference proteome</keyword>
<dbReference type="Gene3D" id="1.25.40.420">
    <property type="match status" value="1"/>
</dbReference>
<dbReference type="KEGG" id="eus:EUTSA_v10011973mg"/>
<dbReference type="AlphaFoldDB" id="V4MHM1"/>
<protein>
    <recommendedName>
        <fullName evidence="3">BTB domain-containing protein</fullName>
    </recommendedName>
</protein>
<evidence type="ECO:0000313" key="4">
    <source>
        <dbReference type="EMBL" id="ESQ30826.1"/>
    </source>
</evidence>
<dbReference type="Proteomes" id="UP000030689">
    <property type="component" value="Unassembled WGS sequence"/>
</dbReference>
<proteinExistence type="predicted"/>
<dbReference type="Pfam" id="PF00651">
    <property type="entry name" value="BTB"/>
    <property type="match status" value="1"/>
</dbReference>
<dbReference type="GO" id="GO:0016567">
    <property type="term" value="P:protein ubiquitination"/>
    <property type="evidence" value="ECO:0007669"/>
    <property type="project" value="UniProtKB-UniPathway"/>
</dbReference>
<dbReference type="PANTHER" id="PTHR47274:SF3">
    <property type="entry name" value="BTB DOMAIN-CONTAINING PROTEIN"/>
    <property type="match status" value="1"/>
</dbReference>
<name>V4MHM1_EUTSA</name>
<comment type="function">
    <text evidence="1">May act as a substrate-specific adapter of an E3 ubiquitin-protein ligase complex (CUL3-RBX1-BTB) which mediates the ubiquitination and subsequent proteasomal degradation of target proteins.</text>
</comment>